<evidence type="ECO:0000313" key="1">
    <source>
        <dbReference type="EMBL" id="SPC72182.1"/>
    </source>
</evidence>
<gene>
    <name evidence="1" type="ORF">FSB_LOCUS64</name>
</gene>
<protein>
    <submittedName>
        <fullName evidence="1">Uncharacterized protein</fullName>
    </submittedName>
</protein>
<accession>A0A2N9EBL5</accession>
<reference evidence="1" key="1">
    <citation type="submission" date="2018-02" db="EMBL/GenBank/DDBJ databases">
        <authorList>
            <person name="Cohen D.B."/>
            <person name="Kent A.D."/>
        </authorList>
    </citation>
    <scope>NUCLEOTIDE SEQUENCE</scope>
</reference>
<proteinExistence type="predicted"/>
<dbReference type="AlphaFoldDB" id="A0A2N9EBL5"/>
<dbReference type="EMBL" id="OIVN01000001">
    <property type="protein sequence ID" value="SPC72182.1"/>
    <property type="molecule type" value="Genomic_DNA"/>
</dbReference>
<organism evidence="1">
    <name type="scientific">Fagus sylvatica</name>
    <name type="common">Beechnut</name>
    <dbReference type="NCBI Taxonomy" id="28930"/>
    <lineage>
        <taxon>Eukaryota</taxon>
        <taxon>Viridiplantae</taxon>
        <taxon>Streptophyta</taxon>
        <taxon>Embryophyta</taxon>
        <taxon>Tracheophyta</taxon>
        <taxon>Spermatophyta</taxon>
        <taxon>Magnoliopsida</taxon>
        <taxon>eudicotyledons</taxon>
        <taxon>Gunneridae</taxon>
        <taxon>Pentapetalae</taxon>
        <taxon>rosids</taxon>
        <taxon>fabids</taxon>
        <taxon>Fagales</taxon>
        <taxon>Fagaceae</taxon>
        <taxon>Fagus</taxon>
    </lineage>
</organism>
<sequence length="84" mass="9258">MDAGILVKLVLPDISAVRNLSTCIIAVSQEEKLKWVFSKGRVPQKFVAVAKEVSLTGAPSQLKRYSSLLPYELLLGLTMSYTFV</sequence>
<name>A0A2N9EBL5_FAGSY</name>